<reference evidence="1" key="1">
    <citation type="submission" date="2014-09" db="EMBL/GenBank/DDBJ databases">
        <authorList>
            <person name="Magalhaes I.L.F."/>
            <person name="Oliveira U."/>
            <person name="Santos F.R."/>
            <person name="Vidigal T.H.D.A."/>
            <person name="Brescovit A.D."/>
            <person name="Santos A.J."/>
        </authorList>
    </citation>
    <scope>NUCLEOTIDE SEQUENCE</scope>
    <source>
        <tissue evidence="1">Shoot tissue taken approximately 20 cm above the soil surface</tissue>
    </source>
</reference>
<dbReference type="AlphaFoldDB" id="A0A0A9APD8"/>
<proteinExistence type="predicted"/>
<protein>
    <submittedName>
        <fullName evidence="1">Uncharacterized protein</fullName>
    </submittedName>
</protein>
<accession>A0A0A9APD8</accession>
<organism evidence="1">
    <name type="scientific">Arundo donax</name>
    <name type="common">Giant reed</name>
    <name type="synonym">Donax arundinaceus</name>
    <dbReference type="NCBI Taxonomy" id="35708"/>
    <lineage>
        <taxon>Eukaryota</taxon>
        <taxon>Viridiplantae</taxon>
        <taxon>Streptophyta</taxon>
        <taxon>Embryophyta</taxon>
        <taxon>Tracheophyta</taxon>
        <taxon>Spermatophyta</taxon>
        <taxon>Magnoliopsida</taxon>
        <taxon>Liliopsida</taxon>
        <taxon>Poales</taxon>
        <taxon>Poaceae</taxon>
        <taxon>PACMAD clade</taxon>
        <taxon>Arundinoideae</taxon>
        <taxon>Arundineae</taxon>
        <taxon>Arundo</taxon>
    </lineage>
</organism>
<reference evidence="1" key="2">
    <citation type="journal article" date="2015" name="Data Brief">
        <title>Shoot transcriptome of the giant reed, Arundo donax.</title>
        <authorList>
            <person name="Barrero R.A."/>
            <person name="Guerrero F.D."/>
            <person name="Moolhuijzen P."/>
            <person name="Goolsby J.A."/>
            <person name="Tidwell J."/>
            <person name="Bellgard S.E."/>
            <person name="Bellgard M.I."/>
        </authorList>
    </citation>
    <scope>NUCLEOTIDE SEQUENCE</scope>
    <source>
        <tissue evidence="1">Shoot tissue taken approximately 20 cm above the soil surface</tissue>
    </source>
</reference>
<name>A0A0A9APD8_ARUDO</name>
<evidence type="ECO:0000313" key="1">
    <source>
        <dbReference type="EMBL" id="JAD50795.1"/>
    </source>
</evidence>
<sequence length="197" mass="21865">MPHSSGLGRVEWRRRGRGRCGVSLGLTARSRCPCGPWLRDPATGDCLGCPDAHQWGGGAGLGAAVLLSRVIEASGGGSRALKRRRRWGRFWRAAPGSGDPQPDPGKCGPRRLCGGRRQALRWRRGSAMATASRSSIPSPRQLGHARRGRRLWLRRHREAGGRTPVWIGWWRLRGARSDSLERCTVPRSIRFERTHDV</sequence>
<dbReference type="EMBL" id="GBRH01247100">
    <property type="protein sequence ID" value="JAD50795.1"/>
    <property type="molecule type" value="Transcribed_RNA"/>
</dbReference>